<evidence type="ECO:0000313" key="2">
    <source>
        <dbReference type="Proteomes" id="UP000266340"/>
    </source>
</evidence>
<organism evidence="1 2">
    <name type="scientific">Cohnella faecalis</name>
    <dbReference type="NCBI Taxonomy" id="2315694"/>
    <lineage>
        <taxon>Bacteria</taxon>
        <taxon>Bacillati</taxon>
        <taxon>Bacillota</taxon>
        <taxon>Bacilli</taxon>
        <taxon>Bacillales</taxon>
        <taxon>Paenibacillaceae</taxon>
        <taxon>Cohnella</taxon>
    </lineage>
</organism>
<gene>
    <name evidence="1" type="ORF">D3H35_25305</name>
</gene>
<comment type="caution">
    <text evidence="1">The sequence shown here is derived from an EMBL/GenBank/DDBJ whole genome shotgun (WGS) entry which is preliminary data.</text>
</comment>
<evidence type="ECO:0000313" key="1">
    <source>
        <dbReference type="EMBL" id="RIE00894.1"/>
    </source>
</evidence>
<sequence>MPSFREAVAAVNTELRKRRASFRQLSMEEKPQNTVWLPTQEAATEQLGAEFGGRIASLLSRMESEGRARIALKANL</sequence>
<name>A0A398CPL5_9BACL</name>
<dbReference type="Proteomes" id="UP000266340">
    <property type="component" value="Unassembled WGS sequence"/>
</dbReference>
<keyword evidence="2" id="KW-1185">Reference proteome</keyword>
<dbReference type="EMBL" id="QXJM01000042">
    <property type="protein sequence ID" value="RIE00894.1"/>
    <property type="molecule type" value="Genomic_DNA"/>
</dbReference>
<dbReference type="AlphaFoldDB" id="A0A398CPL5"/>
<proteinExistence type="predicted"/>
<accession>A0A398CPL5</accession>
<reference evidence="1 2" key="1">
    <citation type="submission" date="2018-09" db="EMBL/GenBank/DDBJ databases">
        <title>Cohnella cavernae sp. nov., isolated from a karst cave.</title>
        <authorList>
            <person name="Zhu H."/>
        </authorList>
    </citation>
    <scope>NUCLEOTIDE SEQUENCE [LARGE SCALE GENOMIC DNA]</scope>
    <source>
        <strain evidence="1 2">K2E09-144</strain>
    </source>
</reference>
<protein>
    <submittedName>
        <fullName evidence="1">Uncharacterized protein</fullName>
    </submittedName>
</protein>